<feature type="transmembrane region" description="Helical" evidence="4">
    <location>
        <begin position="178"/>
        <end position="198"/>
    </location>
</feature>
<dbReference type="EC" id="2.7.13.3" evidence="2"/>
<evidence type="ECO:0000256" key="2">
    <source>
        <dbReference type="ARBA" id="ARBA00012438"/>
    </source>
</evidence>
<keyword evidence="7" id="KW-1185">Reference proteome</keyword>
<dbReference type="Pfam" id="PF02518">
    <property type="entry name" value="HATPase_c"/>
    <property type="match status" value="1"/>
</dbReference>
<evidence type="ECO:0000313" key="7">
    <source>
        <dbReference type="Proteomes" id="UP001239680"/>
    </source>
</evidence>
<dbReference type="InterPro" id="IPR036890">
    <property type="entry name" value="HATPase_C_sf"/>
</dbReference>
<dbReference type="InterPro" id="IPR005467">
    <property type="entry name" value="His_kinase_dom"/>
</dbReference>
<dbReference type="Proteomes" id="UP001239680">
    <property type="component" value="Unassembled WGS sequence"/>
</dbReference>
<reference evidence="6 7" key="1">
    <citation type="submission" date="2023-08" db="EMBL/GenBank/DDBJ databases">
        <title>Characterization of two Paracoccaceae strains isolated from Phycosphere and proposal of Xinfangfangia lacusdiani sp. nov.</title>
        <authorList>
            <person name="Deng Y."/>
            <person name="Zhang Y.Q."/>
        </authorList>
    </citation>
    <scope>NUCLEOTIDE SEQUENCE [LARGE SCALE GENOMIC DNA]</scope>
    <source>
        <strain evidence="6 7">CPCC 101601</strain>
    </source>
</reference>
<dbReference type="CDD" id="cd00082">
    <property type="entry name" value="HisKA"/>
    <property type="match status" value="1"/>
</dbReference>
<dbReference type="SMART" id="SM00387">
    <property type="entry name" value="HATPase_c"/>
    <property type="match status" value="1"/>
</dbReference>
<keyword evidence="6" id="KW-0808">Transferase</keyword>
<keyword evidence="4" id="KW-0812">Transmembrane</keyword>
<keyword evidence="6" id="KW-0418">Kinase</keyword>
<protein>
    <recommendedName>
        <fullName evidence="2">histidine kinase</fullName>
        <ecNumber evidence="2">2.7.13.3</ecNumber>
    </recommendedName>
</protein>
<gene>
    <name evidence="6" type="ORF">Q9295_02960</name>
</gene>
<dbReference type="EMBL" id="JAVDBT010000002">
    <property type="protein sequence ID" value="MDQ2065323.1"/>
    <property type="molecule type" value="Genomic_DNA"/>
</dbReference>
<dbReference type="GO" id="GO:0016301">
    <property type="term" value="F:kinase activity"/>
    <property type="evidence" value="ECO:0007669"/>
    <property type="project" value="UniProtKB-KW"/>
</dbReference>
<comment type="caution">
    <text evidence="6">The sequence shown here is derived from an EMBL/GenBank/DDBJ whole genome shotgun (WGS) entry which is preliminary data.</text>
</comment>
<comment type="catalytic activity">
    <reaction evidence="1">
        <text>ATP + protein L-histidine = ADP + protein N-phospho-L-histidine.</text>
        <dbReference type="EC" id="2.7.13.3"/>
    </reaction>
</comment>
<evidence type="ECO:0000313" key="6">
    <source>
        <dbReference type="EMBL" id="MDQ2065323.1"/>
    </source>
</evidence>
<evidence type="ECO:0000256" key="4">
    <source>
        <dbReference type="SAM" id="Phobius"/>
    </source>
</evidence>
<dbReference type="InterPro" id="IPR003661">
    <property type="entry name" value="HisK_dim/P_dom"/>
</dbReference>
<evidence type="ECO:0000259" key="5">
    <source>
        <dbReference type="PROSITE" id="PS50109"/>
    </source>
</evidence>
<dbReference type="CDD" id="cd00075">
    <property type="entry name" value="HATPase"/>
    <property type="match status" value="1"/>
</dbReference>
<dbReference type="SUPFAM" id="SSF55874">
    <property type="entry name" value="ATPase domain of HSP90 chaperone/DNA topoisomerase II/histidine kinase"/>
    <property type="match status" value="1"/>
</dbReference>
<dbReference type="PROSITE" id="PS50109">
    <property type="entry name" value="HIS_KIN"/>
    <property type="match status" value="1"/>
</dbReference>
<dbReference type="PRINTS" id="PR00344">
    <property type="entry name" value="BCTRLSENSOR"/>
</dbReference>
<dbReference type="SMART" id="SM00388">
    <property type="entry name" value="HisKA"/>
    <property type="match status" value="1"/>
</dbReference>
<keyword evidence="4" id="KW-1133">Transmembrane helix</keyword>
<organism evidence="6 7">
    <name type="scientific">Pseudogemmobacter lacusdianii</name>
    <dbReference type="NCBI Taxonomy" id="3069608"/>
    <lineage>
        <taxon>Bacteria</taxon>
        <taxon>Pseudomonadati</taxon>
        <taxon>Pseudomonadota</taxon>
        <taxon>Alphaproteobacteria</taxon>
        <taxon>Rhodobacterales</taxon>
        <taxon>Paracoccaceae</taxon>
        <taxon>Pseudogemmobacter</taxon>
    </lineage>
</organism>
<dbReference type="InterPro" id="IPR003594">
    <property type="entry name" value="HATPase_dom"/>
</dbReference>
<dbReference type="PANTHER" id="PTHR43547">
    <property type="entry name" value="TWO-COMPONENT HISTIDINE KINASE"/>
    <property type="match status" value="1"/>
</dbReference>
<feature type="domain" description="Histidine kinase" evidence="5">
    <location>
        <begin position="226"/>
        <end position="437"/>
    </location>
</feature>
<proteinExistence type="predicted"/>
<dbReference type="InterPro" id="IPR036097">
    <property type="entry name" value="HisK_dim/P_sf"/>
</dbReference>
<dbReference type="SUPFAM" id="SSF47384">
    <property type="entry name" value="Homodimeric domain of signal transducing histidine kinase"/>
    <property type="match status" value="1"/>
</dbReference>
<name>A0ABU0VUU2_9RHOB</name>
<dbReference type="PANTHER" id="PTHR43547:SF2">
    <property type="entry name" value="HYBRID SIGNAL TRANSDUCTION HISTIDINE KINASE C"/>
    <property type="match status" value="1"/>
</dbReference>
<dbReference type="Gene3D" id="1.10.287.130">
    <property type="match status" value="1"/>
</dbReference>
<keyword evidence="3" id="KW-0597">Phosphoprotein</keyword>
<dbReference type="InterPro" id="IPR004358">
    <property type="entry name" value="Sig_transdc_His_kin-like_C"/>
</dbReference>
<dbReference type="RefSeq" id="WP_306679014.1">
    <property type="nucleotide sequence ID" value="NZ_JAVDBT010000002.1"/>
</dbReference>
<evidence type="ECO:0000256" key="1">
    <source>
        <dbReference type="ARBA" id="ARBA00000085"/>
    </source>
</evidence>
<dbReference type="Gene3D" id="3.30.565.10">
    <property type="entry name" value="Histidine kinase-like ATPase, C-terminal domain"/>
    <property type="match status" value="1"/>
</dbReference>
<evidence type="ECO:0000256" key="3">
    <source>
        <dbReference type="ARBA" id="ARBA00022553"/>
    </source>
</evidence>
<accession>A0ABU0VUU2</accession>
<keyword evidence="4" id="KW-0472">Membrane</keyword>
<dbReference type="Pfam" id="PF00512">
    <property type="entry name" value="HisKA"/>
    <property type="match status" value="1"/>
</dbReference>
<sequence>MSTIPKLTLALLLPAAAVFGFAVLTGVSMIRLNQVQSEMRISSTQNMLWVSSRAHVAHLRLSETLLALAMQQSSPEVLEQRLQTYLAAMHLLTDGPQARRMQELGFGAELVAIQAGVAQLEAMVRRALLGDDAAIAQARALLTQYETFLRSSDNRAMTAAWDEMGGKLDLARDQLQRVWMLMLGALLAGLVLIAALVLTSRKARTQADALERERQATEIYRNFAGIISHQFLTPLSITDSTLQRLARQGLTQEEGAFQARIRTARDAVARLVRLVERSLDVARLDAGQIKARGIQTDLAQLARDVAQREAMPDDILDWQLPKDLPPAYCDAGLTDIILSNLYANALRYRFEGGRITISAAAEPRQLRLSLSNPGAISATDAPRIFERYYRAETAKHSNGTGLGLFIARRLAELQGGTLRLSQTEGRVTFTLSLPRAAPEMQDD</sequence>